<reference evidence="4 5" key="2">
    <citation type="submission" date="2014-03" db="EMBL/GenBank/DDBJ databases">
        <title>The Genome Sequence of Anncaliia algerae insect isolate PRA339.</title>
        <authorList>
            <consortium name="The Broad Institute Genome Sequencing Platform"/>
            <consortium name="The Broad Institute Genome Sequencing Center for Infectious Disease"/>
            <person name="Cuomo C."/>
            <person name="Becnel J."/>
            <person name="Sanscrainte N."/>
            <person name="Walker B."/>
            <person name="Young S.K."/>
            <person name="Zeng Q."/>
            <person name="Gargeya S."/>
            <person name="Fitzgerald M."/>
            <person name="Haas B."/>
            <person name="Abouelleil A."/>
            <person name="Alvarado L."/>
            <person name="Arachchi H.M."/>
            <person name="Berlin A.M."/>
            <person name="Chapman S.B."/>
            <person name="Dewar J."/>
            <person name="Goldberg J."/>
            <person name="Griggs A."/>
            <person name="Gujja S."/>
            <person name="Hansen M."/>
            <person name="Howarth C."/>
            <person name="Imamovic A."/>
            <person name="Larimer J."/>
            <person name="McCowan C."/>
            <person name="Murphy C."/>
            <person name="Neiman D."/>
            <person name="Pearson M."/>
            <person name="Priest M."/>
            <person name="Roberts A."/>
            <person name="Saif S."/>
            <person name="Shea T."/>
            <person name="Sisk P."/>
            <person name="Sykes S."/>
            <person name="Wortman J."/>
            <person name="Nusbaum C."/>
            <person name="Birren B."/>
        </authorList>
    </citation>
    <scope>NUCLEOTIDE SEQUENCE [LARGE SCALE GENOMIC DNA]</scope>
    <source>
        <strain evidence="4 5">PRA339</strain>
    </source>
</reference>
<dbReference type="GO" id="GO:0003735">
    <property type="term" value="F:structural constituent of ribosome"/>
    <property type="evidence" value="ECO:0007669"/>
    <property type="project" value="InterPro"/>
</dbReference>
<evidence type="ECO:0000256" key="3">
    <source>
        <dbReference type="ARBA" id="ARBA00023274"/>
    </source>
</evidence>
<dbReference type="InterPro" id="IPR001380">
    <property type="entry name" value="Ribosomal_eL13"/>
</dbReference>
<dbReference type="HOGENOM" id="CLU_075696_2_0_1"/>
<dbReference type="VEuPathDB" id="MicrosporidiaDB:H312_00485"/>
<comment type="similarity">
    <text evidence="1">Belongs to the eukaryotic ribosomal protein eL13 family.</text>
</comment>
<evidence type="ECO:0000313" key="5">
    <source>
        <dbReference type="Proteomes" id="UP000030655"/>
    </source>
</evidence>
<dbReference type="HAMAP" id="MF_00499">
    <property type="entry name" value="Ribosomal_eL13"/>
    <property type="match status" value="1"/>
</dbReference>
<evidence type="ECO:0000256" key="1">
    <source>
        <dbReference type="ARBA" id="ARBA00005640"/>
    </source>
</evidence>
<keyword evidence="2" id="KW-0689">Ribosomal protein</keyword>
<protein>
    <recommendedName>
        <fullName evidence="6">60S ribosomal protein L13</fullName>
    </recommendedName>
</protein>
<dbReference type="AlphaFoldDB" id="A0A059F406"/>
<dbReference type="GO" id="GO:0003723">
    <property type="term" value="F:RNA binding"/>
    <property type="evidence" value="ECO:0007669"/>
    <property type="project" value="TreeGrafter"/>
</dbReference>
<keyword evidence="3" id="KW-0687">Ribonucleoprotein</keyword>
<reference evidence="5" key="1">
    <citation type="submission" date="2013-02" db="EMBL/GenBank/DDBJ databases">
        <authorList>
            <consortium name="The Broad Institute Genome Sequencing Platform"/>
            <person name="Cuomo C."/>
            <person name="Becnel J."/>
            <person name="Sanscrainte N."/>
            <person name="Walker B."/>
            <person name="Young S.K."/>
            <person name="Zeng Q."/>
            <person name="Gargeya S."/>
            <person name="Fitzgerald M."/>
            <person name="Haas B."/>
            <person name="Abouelleil A."/>
            <person name="Alvarado L."/>
            <person name="Arachchi H.M."/>
            <person name="Berlin A.M."/>
            <person name="Chapman S.B."/>
            <person name="Dewar J."/>
            <person name="Goldberg J."/>
            <person name="Griggs A."/>
            <person name="Gujja S."/>
            <person name="Hansen M."/>
            <person name="Howarth C."/>
            <person name="Imamovic A."/>
            <person name="Larimer J."/>
            <person name="McCowan C."/>
            <person name="Murphy C."/>
            <person name="Neiman D."/>
            <person name="Pearson M."/>
            <person name="Priest M."/>
            <person name="Roberts A."/>
            <person name="Saif S."/>
            <person name="Shea T."/>
            <person name="Sisk P."/>
            <person name="Sykes S."/>
            <person name="Wortman J."/>
            <person name="Nusbaum C."/>
            <person name="Birren B."/>
        </authorList>
    </citation>
    <scope>NUCLEOTIDE SEQUENCE [LARGE SCALE GENOMIC DNA]</scope>
    <source>
        <strain evidence="5">PRA339</strain>
    </source>
</reference>
<dbReference type="GO" id="GO:0022625">
    <property type="term" value="C:cytosolic large ribosomal subunit"/>
    <property type="evidence" value="ECO:0007669"/>
    <property type="project" value="TreeGrafter"/>
</dbReference>
<dbReference type="GO" id="GO:0030684">
    <property type="term" value="C:preribosome"/>
    <property type="evidence" value="ECO:0007669"/>
    <property type="project" value="EnsemblFungi"/>
</dbReference>
<accession>A0A059F406</accession>
<dbReference type="PANTHER" id="PTHR11722:SF0">
    <property type="entry name" value="LARGE RIBOSOMAL SUBUNIT PROTEIN EL13"/>
    <property type="match status" value="1"/>
</dbReference>
<proteinExistence type="inferred from homology"/>
<sequence length="163" mass="19091">MKHNNELPNNHFRKTAIRFKTWFNQPARKAARKENRKNKGKKLYPMPINKLRPIVRCQTIRHNTRERLGRGFTPEECKAAGLEYTYARKLGISVDLRRRNKNQESFDQNVERIKTYMSKVTVYSDRAQARSSGAVQHKGKIMPLKKKEVIVEAIKAEEIAKLN</sequence>
<evidence type="ECO:0000313" key="4">
    <source>
        <dbReference type="EMBL" id="KCZ82003.1"/>
    </source>
</evidence>
<evidence type="ECO:0008006" key="6">
    <source>
        <dbReference type="Google" id="ProtNLM"/>
    </source>
</evidence>
<dbReference type="OrthoDB" id="10264538at2759"/>
<dbReference type="EMBL" id="KK365133">
    <property type="protein sequence ID" value="KCZ82003.1"/>
    <property type="molecule type" value="Genomic_DNA"/>
</dbReference>
<dbReference type="PANTHER" id="PTHR11722">
    <property type="entry name" value="60S RIBOSOMAL PROTEIN L13"/>
    <property type="match status" value="1"/>
</dbReference>
<name>A0A059F406_9MICR</name>
<organism evidence="4 5">
    <name type="scientific">Anncaliia algerae PRA339</name>
    <dbReference type="NCBI Taxonomy" id="1288291"/>
    <lineage>
        <taxon>Eukaryota</taxon>
        <taxon>Fungi</taxon>
        <taxon>Fungi incertae sedis</taxon>
        <taxon>Microsporidia</taxon>
        <taxon>Tubulinosematoidea</taxon>
        <taxon>Tubulinosematidae</taxon>
        <taxon>Anncaliia</taxon>
    </lineage>
</organism>
<dbReference type="GO" id="GO:0006412">
    <property type="term" value="P:translation"/>
    <property type="evidence" value="ECO:0007669"/>
    <property type="project" value="InterPro"/>
</dbReference>
<keyword evidence="5" id="KW-1185">Reference proteome</keyword>
<dbReference type="Proteomes" id="UP000030655">
    <property type="component" value="Unassembled WGS sequence"/>
</dbReference>
<gene>
    <name evidence="4" type="ORF">H312_00485</name>
</gene>
<dbReference type="STRING" id="1288291.A0A059F406"/>
<evidence type="ECO:0000256" key="2">
    <source>
        <dbReference type="ARBA" id="ARBA00022980"/>
    </source>
</evidence>
<dbReference type="Pfam" id="PF01294">
    <property type="entry name" value="Ribosomal_L13e"/>
    <property type="match status" value="1"/>
</dbReference>